<feature type="region of interest" description="Disordered" evidence="1">
    <location>
        <begin position="1"/>
        <end position="21"/>
    </location>
</feature>
<name>A0A3D8K0J4_9BURK</name>
<dbReference type="Proteomes" id="UP000256838">
    <property type="component" value="Unassembled WGS sequence"/>
</dbReference>
<protein>
    <submittedName>
        <fullName evidence="2">Uncharacterized protein</fullName>
    </submittedName>
</protein>
<evidence type="ECO:0000313" key="2">
    <source>
        <dbReference type="EMBL" id="RDU98436.1"/>
    </source>
</evidence>
<dbReference type="EMBL" id="QRGA01000007">
    <property type="protein sequence ID" value="RDU98436.1"/>
    <property type="molecule type" value="Genomic_DNA"/>
</dbReference>
<evidence type="ECO:0000256" key="1">
    <source>
        <dbReference type="SAM" id="MobiDB-lite"/>
    </source>
</evidence>
<accession>A0A3D8K0J4</accession>
<proteinExistence type="predicted"/>
<sequence length="68" mass="7844">MHAHGRTVRHAGPKRRRHPSHITITRAPNIFFTLPRFLTEPLRTPATPRPPAASFDLSDNQRELFRGH</sequence>
<reference evidence="2 3" key="1">
    <citation type="submission" date="2018-08" db="EMBL/GenBank/DDBJ databases">
        <title>Paraburkholderia sp. DHOM06 isolated from forest soil.</title>
        <authorList>
            <person name="Gao Z.-H."/>
            <person name="Qiu L.-H."/>
        </authorList>
    </citation>
    <scope>NUCLEOTIDE SEQUENCE [LARGE SCALE GENOMIC DNA]</scope>
    <source>
        <strain evidence="2 3">DHOM06</strain>
    </source>
</reference>
<keyword evidence="3" id="KW-1185">Reference proteome</keyword>
<feature type="compositionally biased region" description="Basic residues" evidence="1">
    <location>
        <begin position="1"/>
        <end position="20"/>
    </location>
</feature>
<dbReference type="AlphaFoldDB" id="A0A3D8K0J4"/>
<evidence type="ECO:0000313" key="3">
    <source>
        <dbReference type="Proteomes" id="UP000256838"/>
    </source>
</evidence>
<feature type="compositionally biased region" description="Basic and acidic residues" evidence="1">
    <location>
        <begin position="59"/>
        <end position="68"/>
    </location>
</feature>
<organism evidence="2 3">
    <name type="scientific">Trinickia dinghuensis</name>
    <dbReference type="NCBI Taxonomy" id="2291023"/>
    <lineage>
        <taxon>Bacteria</taxon>
        <taxon>Pseudomonadati</taxon>
        <taxon>Pseudomonadota</taxon>
        <taxon>Betaproteobacteria</taxon>
        <taxon>Burkholderiales</taxon>
        <taxon>Burkholderiaceae</taxon>
        <taxon>Trinickia</taxon>
    </lineage>
</organism>
<gene>
    <name evidence="2" type="ORF">DWV00_14145</name>
</gene>
<comment type="caution">
    <text evidence="2">The sequence shown here is derived from an EMBL/GenBank/DDBJ whole genome shotgun (WGS) entry which is preliminary data.</text>
</comment>
<feature type="region of interest" description="Disordered" evidence="1">
    <location>
        <begin position="41"/>
        <end position="68"/>
    </location>
</feature>